<proteinExistence type="predicted"/>
<name>A0AA35NYJ8_9SAUR</name>
<sequence length="105" mass="11834">MGLVLSRTSTEYSRTLDVERNRFQKSVQFPKRSETKVRLLIGSCSQSEAKEAPLNVRLPKIVCKPQQSLLGLRHLGAKTSAFQGFQDPRCDCTGLRFSCPSYQLL</sequence>
<evidence type="ECO:0000313" key="1">
    <source>
        <dbReference type="EMBL" id="CAI5768489.1"/>
    </source>
</evidence>
<gene>
    <name evidence="1" type="ORF">PODLI_1B001310</name>
</gene>
<dbReference type="AlphaFoldDB" id="A0AA35NYJ8"/>
<keyword evidence="2" id="KW-1185">Reference proteome</keyword>
<protein>
    <submittedName>
        <fullName evidence="1">Uncharacterized protein</fullName>
    </submittedName>
</protein>
<organism evidence="1 2">
    <name type="scientific">Podarcis lilfordi</name>
    <name type="common">Lilford's wall lizard</name>
    <dbReference type="NCBI Taxonomy" id="74358"/>
    <lineage>
        <taxon>Eukaryota</taxon>
        <taxon>Metazoa</taxon>
        <taxon>Chordata</taxon>
        <taxon>Craniata</taxon>
        <taxon>Vertebrata</taxon>
        <taxon>Euteleostomi</taxon>
        <taxon>Lepidosauria</taxon>
        <taxon>Squamata</taxon>
        <taxon>Bifurcata</taxon>
        <taxon>Unidentata</taxon>
        <taxon>Episquamata</taxon>
        <taxon>Laterata</taxon>
        <taxon>Lacertibaenia</taxon>
        <taxon>Lacertidae</taxon>
        <taxon>Podarcis</taxon>
    </lineage>
</organism>
<accession>A0AA35NYJ8</accession>
<dbReference type="EMBL" id="OX395127">
    <property type="protein sequence ID" value="CAI5768489.1"/>
    <property type="molecule type" value="Genomic_DNA"/>
</dbReference>
<evidence type="ECO:0000313" key="2">
    <source>
        <dbReference type="Proteomes" id="UP001178461"/>
    </source>
</evidence>
<dbReference type="Proteomes" id="UP001178461">
    <property type="component" value="Chromosome 2"/>
</dbReference>
<reference evidence="1" key="1">
    <citation type="submission" date="2022-12" db="EMBL/GenBank/DDBJ databases">
        <authorList>
            <person name="Alioto T."/>
            <person name="Alioto T."/>
            <person name="Gomez Garrido J."/>
        </authorList>
    </citation>
    <scope>NUCLEOTIDE SEQUENCE</scope>
</reference>